<feature type="region of interest" description="Disordered" evidence="4">
    <location>
        <begin position="1"/>
        <end position="56"/>
    </location>
</feature>
<dbReference type="FunFam" id="3.40.50.2300:FF:000146">
    <property type="entry name" value="Putative two-component response regulator SSK1p"/>
    <property type="match status" value="1"/>
</dbReference>
<feature type="region of interest" description="Disordered" evidence="4">
    <location>
        <begin position="655"/>
        <end position="684"/>
    </location>
</feature>
<feature type="modified residue" description="4-aspartylphosphate" evidence="3">
    <location>
        <position position="1058"/>
    </location>
</feature>
<feature type="compositionally biased region" description="Polar residues" evidence="4">
    <location>
        <begin position="968"/>
        <end position="982"/>
    </location>
</feature>
<dbReference type="InterPro" id="IPR001789">
    <property type="entry name" value="Sig_transdc_resp-reg_receiver"/>
</dbReference>
<keyword evidence="5" id="KW-0472">Membrane</keyword>
<dbReference type="PANTHER" id="PTHR45339">
    <property type="entry name" value="HYBRID SIGNAL TRANSDUCTION HISTIDINE KINASE J"/>
    <property type="match status" value="1"/>
</dbReference>
<feature type="transmembrane region" description="Helical" evidence="5">
    <location>
        <begin position="116"/>
        <end position="142"/>
    </location>
</feature>
<feature type="compositionally biased region" description="Low complexity" evidence="4">
    <location>
        <begin position="954"/>
        <end position="967"/>
    </location>
</feature>
<feature type="compositionally biased region" description="Polar residues" evidence="4">
    <location>
        <begin position="1198"/>
        <end position="1211"/>
    </location>
</feature>
<evidence type="ECO:0000256" key="3">
    <source>
        <dbReference type="PROSITE-ProRule" id="PRU00169"/>
    </source>
</evidence>
<feature type="compositionally biased region" description="Low complexity" evidence="4">
    <location>
        <begin position="1349"/>
        <end position="1362"/>
    </location>
</feature>
<feature type="compositionally biased region" description="Low complexity" evidence="4">
    <location>
        <begin position="1212"/>
        <end position="1228"/>
    </location>
</feature>
<dbReference type="InterPro" id="IPR011006">
    <property type="entry name" value="CheY-like_superfamily"/>
</dbReference>
<name>A0AAD5JT31_9FUNG</name>
<reference evidence="7" key="1">
    <citation type="journal article" date="2022" name="IScience">
        <title>Evolution of zygomycete secretomes and the origins of terrestrial fungal ecologies.</title>
        <authorList>
            <person name="Chang Y."/>
            <person name="Wang Y."/>
            <person name="Mondo S."/>
            <person name="Ahrendt S."/>
            <person name="Andreopoulos W."/>
            <person name="Barry K."/>
            <person name="Beard J."/>
            <person name="Benny G.L."/>
            <person name="Blankenship S."/>
            <person name="Bonito G."/>
            <person name="Cuomo C."/>
            <person name="Desiro A."/>
            <person name="Gervers K.A."/>
            <person name="Hundley H."/>
            <person name="Kuo A."/>
            <person name="LaButti K."/>
            <person name="Lang B.F."/>
            <person name="Lipzen A."/>
            <person name="O'Donnell K."/>
            <person name="Pangilinan J."/>
            <person name="Reynolds N."/>
            <person name="Sandor L."/>
            <person name="Smith M.E."/>
            <person name="Tsang A."/>
            <person name="Grigoriev I.V."/>
            <person name="Stajich J.E."/>
            <person name="Spatafora J.W."/>
        </authorList>
    </citation>
    <scope>NUCLEOTIDE SEQUENCE</scope>
    <source>
        <strain evidence="7">RSA 2281</strain>
    </source>
</reference>
<evidence type="ECO:0000256" key="2">
    <source>
        <dbReference type="ARBA" id="ARBA00023012"/>
    </source>
</evidence>
<keyword evidence="2" id="KW-0902">Two-component regulatory system</keyword>
<evidence type="ECO:0000256" key="5">
    <source>
        <dbReference type="SAM" id="Phobius"/>
    </source>
</evidence>
<feature type="compositionally biased region" description="Gly residues" evidence="4">
    <location>
        <begin position="856"/>
        <end position="865"/>
    </location>
</feature>
<dbReference type="Pfam" id="PF00072">
    <property type="entry name" value="Response_reg"/>
    <property type="match status" value="1"/>
</dbReference>
<feature type="compositionally biased region" description="Low complexity" evidence="4">
    <location>
        <begin position="1251"/>
        <end position="1272"/>
    </location>
</feature>
<keyword evidence="5" id="KW-1133">Transmembrane helix</keyword>
<accession>A0AAD5JT31</accession>
<keyword evidence="8" id="KW-1185">Reference proteome</keyword>
<dbReference type="Gene3D" id="3.40.50.2300">
    <property type="match status" value="1"/>
</dbReference>
<feature type="region of interest" description="Disordered" evidence="4">
    <location>
        <begin position="559"/>
        <end position="594"/>
    </location>
</feature>
<dbReference type="GO" id="GO:0000156">
    <property type="term" value="F:phosphorelay response regulator activity"/>
    <property type="evidence" value="ECO:0007669"/>
    <property type="project" value="UniProtKB-ARBA"/>
</dbReference>
<dbReference type="PROSITE" id="PS50110">
    <property type="entry name" value="RESPONSE_REGULATORY"/>
    <property type="match status" value="1"/>
</dbReference>
<feature type="compositionally biased region" description="Polar residues" evidence="4">
    <location>
        <begin position="900"/>
        <end position="926"/>
    </location>
</feature>
<evidence type="ECO:0000256" key="1">
    <source>
        <dbReference type="ARBA" id="ARBA00022553"/>
    </source>
</evidence>
<dbReference type="EMBL" id="JAIXMP010000026">
    <property type="protein sequence ID" value="KAI9253356.1"/>
    <property type="molecule type" value="Genomic_DNA"/>
</dbReference>
<feature type="compositionally biased region" description="Polar residues" evidence="4">
    <location>
        <begin position="559"/>
        <end position="577"/>
    </location>
</feature>
<dbReference type="SMART" id="SM00448">
    <property type="entry name" value="REC"/>
    <property type="match status" value="1"/>
</dbReference>
<feature type="domain" description="Response regulatory" evidence="6">
    <location>
        <begin position="1009"/>
        <end position="1171"/>
    </location>
</feature>
<evidence type="ECO:0000313" key="7">
    <source>
        <dbReference type="EMBL" id="KAI9253356.1"/>
    </source>
</evidence>
<evidence type="ECO:0000259" key="6">
    <source>
        <dbReference type="PROSITE" id="PS50110"/>
    </source>
</evidence>
<feature type="transmembrane region" description="Helical" evidence="5">
    <location>
        <begin position="185"/>
        <end position="205"/>
    </location>
</feature>
<feature type="transmembrane region" description="Helical" evidence="5">
    <location>
        <begin position="154"/>
        <end position="173"/>
    </location>
</feature>
<feature type="compositionally biased region" description="Polar residues" evidence="4">
    <location>
        <begin position="42"/>
        <end position="54"/>
    </location>
</feature>
<dbReference type="CDD" id="cd17546">
    <property type="entry name" value="REC_hyHK_CKI1_RcsC-like"/>
    <property type="match status" value="1"/>
</dbReference>
<keyword evidence="1 3" id="KW-0597">Phosphoprotein</keyword>
<reference evidence="7" key="2">
    <citation type="submission" date="2023-02" db="EMBL/GenBank/DDBJ databases">
        <authorList>
            <consortium name="DOE Joint Genome Institute"/>
            <person name="Mondo S.J."/>
            <person name="Chang Y."/>
            <person name="Wang Y."/>
            <person name="Ahrendt S."/>
            <person name="Andreopoulos W."/>
            <person name="Barry K."/>
            <person name="Beard J."/>
            <person name="Benny G.L."/>
            <person name="Blankenship S."/>
            <person name="Bonito G."/>
            <person name="Cuomo C."/>
            <person name="Desiro A."/>
            <person name="Gervers K.A."/>
            <person name="Hundley H."/>
            <person name="Kuo A."/>
            <person name="LaButti K."/>
            <person name="Lang B.F."/>
            <person name="Lipzen A."/>
            <person name="O'Donnell K."/>
            <person name="Pangilinan J."/>
            <person name="Reynolds N."/>
            <person name="Sandor L."/>
            <person name="Smith M.W."/>
            <person name="Tsang A."/>
            <person name="Grigoriev I.V."/>
            <person name="Stajich J.E."/>
            <person name="Spatafora J.W."/>
        </authorList>
    </citation>
    <scope>NUCLEOTIDE SEQUENCE</scope>
    <source>
        <strain evidence="7">RSA 2281</strain>
    </source>
</reference>
<evidence type="ECO:0000256" key="4">
    <source>
        <dbReference type="SAM" id="MobiDB-lite"/>
    </source>
</evidence>
<feature type="region of interest" description="Disordered" evidence="4">
    <location>
        <begin position="773"/>
        <end position="988"/>
    </location>
</feature>
<gene>
    <name evidence="7" type="ORF">BDA99DRAFT_607523</name>
</gene>
<sequence>MPAVVGDSSTKSSNQRSSSALKNPLTDNAKVSSPSLSRLSSTEDSIPKQPQQQRPPYLANLRSAWSSHELKTGSTTVDTNAHDIGLPRIELPPRQASSHDDLLQNEVKRLQLATPVASIAGLLIAGGWHSMSLLSVIVAWILLYSIDMESHRVVAQQALSVLTLVWTFIYHNSNMIQQQHHQQDGIISMISFGLVSAATCLSIVAGRIDQVSQQQFKDERKRAQAFVNEAVKQLKDQRLSFLSTISQEVQDAALMVITTLEQFSPSSILTDTHELLSACSIAVPIASISAINTTIKQVCYVSSHLQLLSRLLNQPPNQEEESAIQSDVRVEFDVGDLVQNVGDALAGMAARLDVNLVVYHSENGMHYTNVLGDEGAIRHGLLNLLRNILEGCTPGAIIELGLNIGSTETQGKILVTFEIIHSTSPAIPDGLSSAMLPNANLTVQLLQFIGAKLSVEDGGKNKTRYEVTLEMDMGSKGTRRLLVLEKSTMLSMNKQLASIKFSNEPTLKDLTKFIESLKGLRMVLHARERSVFAKHLTSCLAGWNTDISHVPVVRQAATPLSDNDDASTVASDESGTPLQHPEINTSTPESTSTTATTPAAIMGAQGAGSGSPRITNKIPSPANAEEQIHSIPPAFVLIDDDVETLERKIKEFRSQPPVSANTLQHQHHMRRHKHSKSSANNNAGNNSVSNNYFHQGTTAIIHFTSLNNFKRVRDTLQWLASTSNTPFSMPRLVVVPKPAGPRRFLTALHTAWNNAVVEPQFIPIATSPLSPMPQTPLASVMQQRDSYTPPTPGSAYVGTPGAVSGHDLDKHHRRSPATGEQSTGRRGRPSSGVYSPPHMSSAGDGSEGGNYFSMVGNGGGSGSGTSIGSSAATRRRSHTELGLQQKQQQQQQPQDNKQDGSSGLSSTAQQVGATMATSGVTSSTLPDMNHGDQQQQQQSSSNMTSSPLDGSNKGASGSASTPSTTTANENSDNNNTKKTTISGPRKMNFKLNKRKKASAFANVVSPPINVLIVEDNMINQAILSTWMKKHKIKCSVASNGQEAVERWKGGGFHLVLMDIQLPVMDGIEATKTIRAIEKEQRIGVLPTTSPTPSGSTVTMDTSTIDENTSTANTPTDHDTPLSTFRSPVIIVALTASSLESDRHAALAAGCNDFLTKPVSLEWLEKKTIEWGCMQALIDFEGWRRWKRSATDKPALKTSAGQNNNSTVSQKESIVTSSKTALSSSSTTTKQIVSNNKKNEEEGVVGSASIETLTKTTSTTTGNSSTTTTSMTTDMEEEHHKKIQSPSSSTTTRNKGIVLPGAAGFSKRRFSTFDDKQTSRGKSILLMSKSGSDSDLLTGRPQGDKDRRQPPQQSQQPRPSRDK</sequence>
<comment type="caution">
    <text evidence="7">The sequence shown here is derived from an EMBL/GenBank/DDBJ whole genome shotgun (WGS) entry which is preliminary data.</text>
</comment>
<feature type="compositionally biased region" description="Polar residues" evidence="4">
    <location>
        <begin position="1283"/>
        <end position="1293"/>
    </location>
</feature>
<dbReference type="Proteomes" id="UP001209540">
    <property type="component" value="Unassembled WGS sequence"/>
</dbReference>
<feature type="compositionally biased region" description="Polar residues" evidence="4">
    <location>
        <begin position="776"/>
        <end position="788"/>
    </location>
</feature>
<organism evidence="7 8">
    <name type="scientific">Phascolomyces articulosus</name>
    <dbReference type="NCBI Taxonomy" id="60185"/>
    <lineage>
        <taxon>Eukaryota</taxon>
        <taxon>Fungi</taxon>
        <taxon>Fungi incertae sedis</taxon>
        <taxon>Mucoromycota</taxon>
        <taxon>Mucoromycotina</taxon>
        <taxon>Mucoromycetes</taxon>
        <taxon>Mucorales</taxon>
        <taxon>Lichtheimiaceae</taxon>
        <taxon>Phascolomyces</taxon>
    </lineage>
</organism>
<keyword evidence="5" id="KW-0812">Transmembrane</keyword>
<dbReference type="PANTHER" id="PTHR45339:SF1">
    <property type="entry name" value="HYBRID SIGNAL TRANSDUCTION HISTIDINE KINASE J"/>
    <property type="match status" value="1"/>
</dbReference>
<feature type="compositionally biased region" description="Low complexity" evidence="4">
    <location>
        <begin position="8"/>
        <end position="19"/>
    </location>
</feature>
<feature type="compositionally biased region" description="Low complexity" evidence="4">
    <location>
        <begin position="884"/>
        <end position="895"/>
    </location>
</feature>
<evidence type="ECO:0000313" key="8">
    <source>
        <dbReference type="Proteomes" id="UP001209540"/>
    </source>
</evidence>
<feature type="compositionally biased region" description="Low complexity" evidence="4">
    <location>
        <begin position="585"/>
        <end position="594"/>
    </location>
</feature>
<proteinExistence type="predicted"/>
<dbReference type="SUPFAM" id="SSF52172">
    <property type="entry name" value="CheY-like"/>
    <property type="match status" value="1"/>
</dbReference>
<feature type="compositionally biased region" description="Basic residues" evidence="4">
    <location>
        <begin position="665"/>
        <end position="676"/>
    </location>
</feature>
<protein>
    <recommendedName>
        <fullName evidence="6">Response regulatory domain-containing protein</fullName>
    </recommendedName>
</protein>
<feature type="region of interest" description="Disordered" evidence="4">
    <location>
        <begin position="1192"/>
        <end position="1362"/>
    </location>
</feature>